<dbReference type="AlphaFoldDB" id="A0A238J7N2"/>
<comment type="similarity">
    <text evidence="1">Belongs to the bacterial solute-binding protein ModA family.</text>
</comment>
<dbReference type="PANTHER" id="PTHR30632">
    <property type="entry name" value="MOLYBDATE-BINDING PERIPLASMIC PROTEIN"/>
    <property type="match status" value="1"/>
</dbReference>
<evidence type="ECO:0000256" key="3">
    <source>
        <dbReference type="ARBA" id="ARBA00022723"/>
    </source>
</evidence>
<keyword evidence="2 6" id="KW-0500">Molybdenum</keyword>
<comment type="subunit">
    <text evidence="5">The complex is composed of two ATP-binding proteins (ModC), two transmembrane proteins (ModB) and a solute-binding protein (ModA).</text>
</comment>
<organism evidence="8 9">
    <name type="scientific">Pelagimonas phthalicica</name>
    <dbReference type="NCBI Taxonomy" id="1037362"/>
    <lineage>
        <taxon>Bacteria</taxon>
        <taxon>Pseudomonadati</taxon>
        <taxon>Pseudomonadota</taxon>
        <taxon>Alphaproteobacteria</taxon>
        <taxon>Rhodobacterales</taxon>
        <taxon>Roseobacteraceae</taxon>
        <taxon>Pelagimonas</taxon>
    </lineage>
</organism>
<dbReference type="PIRSF" id="PIRSF004846">
    <property type="entry name" value="ModA"/>
    <property type="match status" value="1"/>
</dbReference>
<evidence type="ECO:0000256" key="6">
    <source>
        <dbReference type="PIRSR" id="PIRSR004846-1"/>
    </source>
</evidence>
<dbReference type="SUPFAM" id="SSF53850">
    <property type="entry name" value="Periplasmic binding protein-like II"/>
    <property type="match status" value="1"/>
</dbReference>
<dbReference type="PANTHER" id="PTHR30632:SF17">
    <property type="entry name" value="MOLYBDATE-BINDING PROTEIN MODA"/>
    <property type="match status" value="1"/>
</dbReference>
<feature type="chain" id="PRO_5012466742" evidence="7">
    <location>
        <begin position="31"/>
        <end position="258"/>
    </location>
</feature>
<proteinExistence type="inferred from homology"/>
<dbReference type="GO" id="GO:0015689">
    <property type="term" value="P:molybdate ion transport"/>
    <property type="evidence" value="ECO:0007669"/>
    <property type="project" value="InterPro"/>
</dbReference>
<name>A0A238J7N2_9RHOB</name>
<dbReference type="GO" id="GO:1901359">
    <property type="term" value="F:tungstate binding"/>
    <property type="evidence" value="ECO:0007669"/>
    <property type="project" value="UniProtKB-ARBA"/>
</dbReference>
<feature type="signal peptide" evidence="7">
    <location>
        <begin position="1"/>
        <end position="30"/>
    </location>
</feature>
<feature type="binding site" evidence="6">
    <location>
        <position position="67"/>
    </location>
    <ligand>
        <name>molybdate</name>
        <dbReference type="ChEBI" id="CHEBI:36264"/>
    </ligand>
</feature>
<reference evidence="9" key="1">
    <citation type="submission" date="2017-05" db="EMBL/GenBank/DDBJ databases">
        <authorList>
            <person name="Rodrigo-Torres L."/>
            <person name="Arahal R. D."/>
            <person name="Lucena T."/>
        </authorList>
    </citation>
    <scope>NUCLEOTIDE SEQUENCE [LARGE SCALE GENOMIC DNA]</scope>
    <source>
        <strain evidence="9">CECT 8649</strain>
    </source>
</reference>
<dbReference type="NCBIfam" id="TIGR01256">
    <property type="entry name" value="modA"/>
    <property type="match status" value="1"/>
</dbReference>
<gene>
    <name evidence="8" type="primary">modA</name>
    <name evidence="8" type="ORF">TRP8649_00763</name>
</gene>
<feature type="binding site" evidence="6">
    <location>
        <position position="195"/>
    </location>
    <ligand>
        <name>molybdate</name>
        <dbReference type="ChEBI" id="CHEBI:36264"/>
    </ligand>
</feature>
<dbReference type="RefSeq" id="WP_235871857.1">
    <property type="nucleotide sequence ID" value="NZ_FXXP01000001.1"/>
</dbReference>
<keyword evidence="4 7" id="KW-0732">Signal</keyword>
<dbReference type="GO" id="GO:0030288">
    <property type="term" value="C:outer membrane-bounded periplasmic space"/>
    <property type="evidence" value="ECO:0007669"/>
    <property type="project" value="TreeGrafter"/>
</dbReference>
<dbReference type="InterPro" id="IPR005950">
    <property type="entry name" value="ModA"/>
</dbReference>
<sequence>MWNNILASRSFRCPAYLALALLCLAAPLRAEQITVFAAASLKTALDEVSAVFKETTDHDVTLSYAGSAALARQISFGAPADVFLSANSTWMTYLEDQGAIVADSRFDLLGNQLVLISHAPSPAQDWTDLDLSQRLGDGFLAMGLVQSVPAGIYGKEALETLGQWQSVATQVAQTDNVRAALALVALGEAPLGIVYATDAQADERVHVVAPFPEDTHQPIKYPAAQISETQAATDFLTFLKSAEASALFQAHGFEVLGE</sequence>
<dbReference type="InterPro" id="IPR050682">
    <property type="entry name" value="ModA/WtpA"/>
</dbReference>
<evidence type="ECO:0000313" key="8">
    <source>
        <dbReference type="EMBL" id="SMX26678.1"/>
    </source>
</evidence>
<feature type="binding site" evidence="6">
    <location>
        <position position="177"/>
    </location>
    <ligand>
        <name>molybdate</name>
        <dbReference type="ChEBI" id="CHEBI:36264"/>
    </ligand>
</feature>
<evidence type="ECO:0000256" key="5">
    <source>
        <dbReference type="ARBA" id="ARBA00062515"/>
    </source>
</evidence>
<accession>A0A238J7N2</accession>
<dbReference type="Pfam" id="PF13531">
    <property type="entry name" value="SBP_bac_11"/>
    <property type="match status" value="1"/>
</dbReference>
<protein>
    <submittedName>
        <fullName evidence="8">Molybdate-binding periplasmic protein</fullName>
    </submittedName>
</protein>
<dbReference type="FunFam" id="3.40.190.10:FF:000035">
    <property type="entry name" value="Molybdate ABC transporter substrate-binding protein"/>
    <property type="match status" value="1"/>
</dbReference>
<dbReference type="GO" id="GO:0046872">
    <property type="term" value="F:metal ion binding"/>
    <property type="evidence" value="ECO:0007669"/>
    <property type="project" value="UniProtKB-KW"/>
</dbReference>
<dbReference type="Proteomes" id="UP000225972">
    <property type="component" value="Unassembled WGS sequence"/>
</dbReference>
<feature type="binding site" evidence="6">
    <location>
        <position position="40"/>
    </location>
    <ligand>
        <name>molybdate</name>
        <dbReference type="ChEBI" id="CHEBI:36264"/>
    </ligand>
</feature>
<evidence type="ECO:0000256" key="2">
    <source>
        <dbReference type="ARBA" id="ARBA00022505"/>
    </source>
</evidence>
<evidence type="ECO:0000313" key="9">
    <source>
        <dbReference type="Proteomes" id="UP000225972"/>
    </source>
</evidence>
<dbReference type="GO" id="GO:0030973">
    <property type="term" value="F:molybdate ion binding"/>
    <property type="evidence" value="ECO:0007669"/>
    <property type="project" value="TreeGrafter"/>
</dbReference>
<dbReference type="Gene3D" id="3.40.190.10">
    <property type="entry name" value="Periplasmic binding protein-like II"/>
    <property type="match status" value="2"/>
</dbReference>
<keyword evidence="9" id="KW-1185">Reference proteome</keyword>
<evidence type="ECO:0000256" key="4">
    <source>
        <dbReference type="ARBA" id="ARBA00022729"/>
    </source>
</evidence>
<evidence type="ECO:0000256" key="7">
    <source>
        <dbReference type="SAM" id="SignalP"/>
    </source>
</evidence>
<feature type="binding site" evidence="6">
    <location>
        <position position="150"/>
    </location>
    <ligand>
        <name>molybdate</name>
        <dbReference type="ChEBI" id="CHEBI:36264"/>
    </ligand>
</feature>
<dbReference type="EMBL" id="FXXP01000001">
    <property type="protein sequence ID" value="SMX26678.1"/>
    <property type="molecule type" value="Genomic_DNA"/>
</dbReference>
<keyword evidence="3 6" id="KW-0479">Metal-binding</keyword>
<evidence type="ECO:0000256" key="1">
    <source>
        <dbReference type="ARBA" id="ARBA00009175"/>
    </source>
</evidence>